<feature type="transmembrane region" description="Helical" evidence="8">
    <location>
        <begin position="27"/>
        <end position="48"/>
    </location>
</feature>
<protein>
    <submittedName>
        <fullName evidence="10">DUOXA-like protein C06E1.3</fullName>
    </submittedName>
</protein>
<dbReference type="GO" id="GO:0015031">
    <property type="term" value="P:protein transport"/>
    <property type="evidence" value="ECO:0007669"/>
    <property type="project" value="InterPro"/>
</dbReference>
<evidence type="ECO:0000256" key="7">
    <source>
        <dbReference type="SAM" id="MobiDB-lite"/>
    </source>
</evidence>
<feature type="transmembrane region" description="Helical" evidence="8">
    <location>
        <begin position="60"/>
        <end position="82"/>
    </location>
</feature>
<accession>A0A1I7YX94</accession>
<dbReference type="GO" id="GO:0005789">
    <property type="term" value="C:endoplasmic reticulum membrane"/>
    <property type="evidence" value="ECO:0007669"/>
    <property type="project" value="InterPro"/>
</dbReference>
<evidence type="ECO:0000313" key="9">
    <source>
        <dbReference type="Proteomes" id="UP000095287"/>
    </source>
</evidence>
<feature type="compositionally biased region" description="Polar residues" evidence="7">
    <location>
        <begin position="204"/>
        <end position="223"/>
    </location>
</feature>
<reference evidence="10" key="1">
    <citation type="submission" date="2016-11" db="UniProtKB">
        <authorList>
            <consortium name="WormBaseParasite"/>
        </authorList>
    </citation>
    <scope>IDENTIFICATION</scope>
</reference>
<dbReference type="PANTHER" id="PTHR31158:SF1">
    <property type="entry name" value="DOXA1 FACTOR-RELATED"/>
    <property type="match status" value="1"/>
</dbReference>
<comment type="similarity">
    <text evidence="2">Belongs to the DUOXA family.</text>
</comment>
<keyword evidence="5 8" id="KW-0472">Membrane</keyword>
<evidence type="ECO:0000256" key="8">
    <source>
        <dbReference type="SAM" id="Phobius"/>
    </source>
</evidence>
<comment type="subcellular location">
    <subcellularLocation>
        <location evidence="1">Membrane</location>
        <topology evidence="1">Multi-pass membrane protein</topology>
    </subcellularLocation>
</comment>
<dbReference type="AlphaFoldDB" id="A0A1I7YX94"/>
<dbReference type="InterPro" id="IPR018469">
    <property type="entry name" value="Dual_oxidase_maturation_fac"/>
</dbReference>
<keyword evidence="3 8" id="KW-0812">Transmembrane</keyword>
<evidence type="ECO:0000313" key="10">
    <source>
        <dbReference type="WBParaSite" id="L893_g20437.t1"/>
    </source>
</evidence>
<evidence type="ECO:0000256" key="2">
    <source>
        <dbReference type="ARBA" id="ARBA00009816"/>
    </source>
</evidence>
<keyword evidence="6" id="KW-0325">Glycoprotein</keyword>
<proteinExistence type="inferred from homology"/>
<feature type="region of interest" description="Disordered" evidence="7">
    <location>
        <begin position="198"/>
        <end position="223"/>
    </location>
</feature>
<name>A0A1I7YX94_9BILA</name>
<sequence>MDKGWFSAFRDDFAPTRYESSQAPSSVNIKVTLLFSVFVVPYLAFLIILPGLRVKRIISFITMTIQLGTGAMLFGSVYLPYWNVGDAHIVSQFRAHSTERHESLLGVRVGLGSVNITMKYVRTVGDVHKRYDGLYFNEHYDITGISSMASELQQAFHNGLPYPMLKVLEYFSLNQGSFDWGRHYRVAGHYTNALSSVPWPPNSSRPSTTGYRTRCSRSWSTSA</sequence>
<dbReference type="PANTHER" id="PTHR31158">
    <property type="entry name" value="DUAL OXIDASE 2"/>
    <property type="match status" value="1"/>
</dbReference>
<organism evidence="9 10">
    <name type="scientific">Steinernema glaseri</name>
    <dbReference type="NCBI Taxonomy" id="37863"/>
    <lineage>
        <taxon>Eukaryota</taxon>
        <taxon>Metazoa</taxon>
        <taxon>Ecdysozoa</taxon>
        <taxon>Nematoda</taxon>
        <taxon>Chromadorea</taxon>
        <taxon>Rhabditida</taxon>
        <taxon>Tylenchina</taxon>
        <taxon>Panagrolaimomorpha</taxon>
        <taxon>Strongyloidoidea</taxon>
        <taxon>Steinernematidae</taxon>
        <taxon>Steinernema</taxon>
    </lineage>
</organism>
<evidence type="ECO:0000256" key="1">
    <source>
        <dbReference type="ARBA" id="ARBA00004141"/>
    </source>
</evidence>
<dbReference type="Proteomes" id="UP000095287">
    <property type="component" value="Unplaced"/>
</dbReference>
<dbReference type="Pfam" id="PF10204">
    <property type="entry name" value="DuoxA"/>
    <property type="match status" value="1"/>
</dbReference>
<evidence type="ECO:0000256" key="5">
    <source>
        <dbReference type="ARBA" id="ARBA00023136"/>
    </source>
</evidence>
<keyword evidence="9" id="KW-1185">Reference proteome</keyword>
<evidence type="ECO:0000256" key="3">
    <source>
        <dbReference type="ARBA" id="ARBA00022692"/>
    </source>
</evidence>
<evidence type="ECO:0000256" key="6">
    <source>
        <dbReference type="ARBA" id="ARBA00023180"/>
    </source>
</evidence>
<dbReference type="WBParaSite" id="L893_g20437.t1">
    <property type="protein sequence ID" value="L893_g20437.t1"/>
    <property type="gene ID" value="L893_g20437"/>
</dbReference>
<evidence type="ECO:0000256" key="4">
    <source>
        <dbReference type="ARBA" id="ARBA00022989"/>
    </source>
</evidence>
<keyword evidence="4 8" id="KW-1133">Transmembrane helix</keyword>